<feature type="chain" id="PRO_5023026153" evidence="2">
    <location>
        <begin position="23"/>
        <end position="102"/>
    </location>
</feature>
<proteinExistence type="predicted"/>
<sequence length="102" mass="11142">MFSHTIFILLSFFLALVLPITALPLPSIAPHSSSVTVGRPSSNLAPVDVPVHRLPRAFSDTFNFPSRIALGADANKDNFVMNRWGRNNNRGGRGRGRGREGD</sequence>
<keyword evidence="4" id="KW-1185">Reference proteome</keyword>
<dbReference type="AlphaFoldDB" id="A0A5C3QET8"/>
<gene>
    <name evidence="3" type="ORF">BDV98DRAFT_569446</name>
</gene>
<dbReference type="Proteomes" id="UP000305067">
    <property type="component" value="Unassembled WGS sequence"/>
</dbReference>
<feature type="region of interest" description="Disordered" evidence="1">
    <location>
        <begin position="83"/>
        <end position="102"/>
    </location>
</feature>
<organism evidence="3 4">
    <name type="scientific">Pterulicium gracile</name>
    <dbReference type="NCBI Taxonomy" id="1884261"/>
    <lineage>
        <taxon>Eukaryota</taxon>
        <taxon>Fungi</taxon>
        <taxon>Dikarya</taxon>
        <taxon>Basidiomycota</taxon>
        <taxon>Agaricomycotina</taxon>
        <taxon>Agaricomycetes</taxon>
        <taxon>Agaricomycetidae</taxon>
        <taxon>Agaricales</taxon>
        <taxon>Pleurotineae</taxon>
        <taxon>Pterulaceae</taxon>
        <taxon>Pterulicium</taxon>
    </lineage>
</organism>
<protein>
    <submittedName>
        <fullName evidence="3">Uncharacterized protein</fullName>
    </submittedName>
</protein>
<accession>A0A5C3QET8</accession>
<reference evidence="3 4" key="1">
    <citation type="journal article" date="2019" name="Nat. Ecol. Evol.">
        <title>Megaphylogeny resolves global patterns of mushroom evolution.</title>
        <authorList>
            <person name="Varga T."/>
            <person name="Krizsan K."/>
            <person name="Foldi C."/>
            <person name="Dima B."/>
            <person name="Sanchez-Garcia M."/>
            <person name="Sanchez-Ramirez S."/>
            <person name="Szollosi G.J."/>
            <person name="Szarkandi J.G."/>
            <person name="Papp V."/>
            <person name="Albert L."/>
            <person name="Andreopoulos W."/>
            <person name="Angelini C."/>
            <person name="Antonin V."/>
            <person name="Barry K.W."/>
            <person name="Bougher N.L."/>
            <person name="Buchanan P."/>
            <person name="Buyck B."/>
            <person name="Bense V."/>
            <person name="Catcheside P."/>
            <person name="Chovatia M."/>
            <person name="Cooper J."/>
            <person name="Damon W."/>
            <person name="Desjardin D."/>
            <person name="Finy P."/>
            <person name="Geml J."/>
            <person name="Haridas S."/>
            <person name="Hughes K."/>
            <person name="Justo A."/>
            <person name="Karasinski D."/>
            <person name="Kautmanova I."/>
            <person name="Kiss B."/>
            <person name="Kocsube S."/>
            <person name="Kotiranta H."/>
            <person name="LaButti K.M."/>
            <person name="Lechner B.E."/>
            <person name="Liimatainen K."/>
            <person name="Lipzen A."/>
            <person name="Lukacs Z."/>
            <person name="Mihaltcheva S."/>
            <person name="Morgado L.N."/>
            <person name="Niskanen T."/>
            <person name="Noordeloos M.E."/>
            <person name="Ohm R.A."/>
            <person name="Ortiz-Santana B."/>
            <person name="Ovrebo C."/>
            <person name="Racz N."/>
            <person name="Riley R."/>
            <person name="Savchenko A."/>
            <person name="Shiryaev A."/>
            <person name="Soop K."/>
            <person name="Spirin V."/>
            <person name="Szebenyi C."/>
            <person name="Tomsovsky M."/>
            <person name="Tulloss R.E."/>
            <person name="Uehling J."/>
            <person name="Grigoriev I.V."/>
            <person name="Vagvolgyi C."/>
            <person name="Papp T."/>
            <person name="Martin F.M."/>
            <person name="Miettinen O."/>
            <person name="Hibbett D.S."/>
            <person name="Nagy L.G."/>
        </authorList>
    </citation>
    <scope>NUCLEOTIDE SEQUENCE [LARGE SCALE GENOMIC DNA]</scope>
    <source>
        <strain evidence="3 4">CBS 309.79</strain>
    </source>
</reference>
<evidence type="ECO:0000256" key="1">
    <source>
        <dbReference type="SAM" id="MobiDB-lite"/>
    </source>
</evidence>
<evidence type="ECO:0000313" key="3">
    <source>
        <dbReference type="EMBL" id="TFL00222.1"/>
    </source>
</evidence>
<dbReference type="EMBL" id="ML178829">
    <property type="protein sequence ID" value="TFL00222.1"/>
    <property type="molecule type" value="Genomic_DNA"/>
</dbReference>
<evidence type="ECO:0000256" key="2">
    <source>
        <dbReference type="SAM" id="SignalP"/>
    </source>
</evidence>
<keyword evidence="2" id="KW-0732">Signal</keyword>
<evidence type="ECO:0000313" key="4">
    <source>
        <dbReference type="Proteomes" id="UP000305067"/>
    </source>
</evidence>
<feature type="signal peptide" evidence="2">
    <location>
        <begin position="1"/>
        <end position="22"/>
    </location>
</feature>
<name>A0A5C3QET8_9AGAR</name>